<dbReference type="Pfam" id="PF13442">
    <property type="entry name" value="Cytochrome_CBB3"/>
    <property type="match status" value="1"/>
</dbReference>
<evidence type="ECO:0000256" key="1">
    <source>
        <dbReference type="ARBA" id="ARBA00022617"/>
    </source>
</evidence>
<dbReference type="InterPro" id="IPR036909">
    <property type="entry name" value="Cyt_c-like_dom_sf"/>
</dbReference>
<dbReference type="InterPro" id="IPR013043">
    <property type="entry name" value="DUF1595"/>
</dbReference>
<dbReference type="InterPro" id="IPR013036">
    <property type="entry name" value="DUF1587"/>
</dbReference>
<evidence type="ECO:0000313" key="7">
    <source>
        <dbReference type="EMBL" id="QDU25060.1"/>
    </source>
</evidence>
<organism evidence="7 8">
    <name type="scientific">Anatilimnocola aggregata</name>
    <dbReference type="NCBI Taxonomy" id="2528021"/>
    <lineage>
        <taxon>Bacteria</taxon>
        <taxon>Pseudomonadati</taxon>
        <taxon>Planctomycetota</taxon>
        <taxon>Planctomycetia</taxon>
        <taxon>Pirellulales</taxon>
        <taxon>Pirellulaceae</taxon>
        <taxon>Anatilimnocola</taxon>
    </lineage>
</organism>
<dbReference type="SUPFAM" id="SSF46626">
    <property type="entry name" value="Cytochrome c"/>
    <property type="match status" value="1"/>
</dbReference>
<sequence precursor="true">MTKSNSVVPMLSWLCISLWLASVQAESPAFDRTIQPLLAKHCVECHGAEKPKADIRLDGPVPNLVDAKTRERWEKVYAMLVRGEMPPSEKPKLTTDELETLTKWIRQEVERGVLADRGGAGRTTMRRLTRVEYARLLQDVLGLHFANVPLQLHEKLPNDPQNPTPVNDGDLLTFQSLHLKTYVELAERAVTATLATEERPRPFEYRIEARGLTPSTIYATHRGFLSKFPPLDNNKTRLAPVTIGSADCTPDGAVRLPPIFRVDNYLGRDKINVGSWYISLPYFEPHGVLHLRIRAGAVFPSGEGAPILRVSLYNNVDNERFGKQVASFPVTNPADSLRDFDVEIPFDLIDFPYVLFQRSKHVSVRITNDYMPIADRGPPPSGEKGKPAPPWPWDEPQLVIDHVEVTGSGAGDWPPRRHRELLAAGDGIENERDRAGAILASVAAKAWRRRVEKDELAPFVALYEKRRIAGDNRDAALQQPLTAVLTSPFALYAVERKSEQITPLSGIELANRLSLFLWGTGPDRELLELANDSRGTLRDKQILAAQVERMLNDPRSHVFTEDFVRRLLSLDRVETDPIEFNLVQKTFHSHQVAALREERLKNDLALEPVRFFEHLLKENRSLYELIGSEQLVVNDRLARYYGIDEPAGADFRPVAAPPDRCAGWLTMAGVLAAASRGNKESTILRGVYLLDRILGESSGTPPGNVEPLEVQAKADAKRRQLTIREQVKLHTSLNTCQLCHRKIDPLGFVWTDFDYLGQKIVPKPDKPLDLNCSGTFPDGRSFANLDEFASLLRGKSTTDRYQFGEVLIRSLTRYALGRQLTLHDDPLIADLVAAARRDGWRLRNVIISIVLSKSFNQG</sequence>
<proteinExistence type="predicted"/>
<keyword evidence="2 4" id="KW-0479">Metal-binding</keyword>
<dbReference type="KEGG" id="aagg:ETAA8_01210"/>
<dbReference type="InterPro" id="IPR013039">
    <property type="entry name" value="DUF1588"/>
</dbReference>
<dbReference type="Proteomes" id="UP000315017">
    <property type="component" value="Chromosome"/>
</dbReference>
<dbReference type="InterPro" id="IPR011478">
    <property type="entry name" value="DUF1585"/>
</dbReference>
<evidence type="ECO:0000313" key="8">
    <source>
        <dbReference type="Proteomes" id="UP000315017"/>
    </source>
</evidence>
<dbReference type="Pfam" id="PF07626">
    <property type="entry name" value="PSD3"/>
    <property type="match status" value="1"/>
</dbReference>
<dbReference type="InterPro" id="IPR013042">
    <property type="entry name" value="DUF1592"/>
</dbReference>
<dbReference type="PROSITE" id="PS51007">
    <property type="entry name" value="CYTC"/>
    <property type="match status" value="1"/>
</dbReference>
<evidence type="ECO:0000256" key="3">
    <source>
        <dbReference type="ARBA" id="ARBA00023004"/>
    </source>
</evidence>
<evidence type="ECO:0000256" key="4">
    <source>
        <dbReference type="PROSITE-ProRule" id="PRU00433"/>
    </source>
</evidence>
<evidence type="ECO:0000256" key="2">
    <source>
        <dbReference type="ARBA" id="ARBA00022723"/>
    </source>
</evidence>
<dbReference type="OrthoDB" id="175242at2"/>
<keyword evidence="1 4" id="KW-0349">Heme</keyword>
<dbReference type="Pfam" id="PF07637">
    <property type="entry name" value="PSD5"/>
    <property type="match status" value="1"/>
</dbReference>
<dbReference type="Pfam" id="PF07631">
    <property type="entry name" value="PSD4"/>
    <property type="match status" value="1"/>
</dbReference>
<dbReference type="Gene3D" id="1.10.760.10">
    <property type="entry name" value="Cytochrome c-like domain"/>
    <property type="match status" value="1"/>
</dbReference>
<name>A0A517Y4F8_9BACT</name>
<dbReference type="GO" id="GO:0009055">
    <property type="term" value="F:electron transfer activity"/>
    <property type="evidence" value="ECO:0007669"/>
    <property type="project" value="InterPro"/>
</dbReference>
<dbReference type="EMBL" id="CP036274">
    <property type="protein sequence ID" value="QDU25060.1"/>
    <property type="molecule type" value="Genomic_DNA"/>
</dbReference>
<dbReference type="InterPro" id="IPR009056">
    <property type="entry name" value="Cyt_c-like_dom"/>
</dbReference>
<accession>A0A517Y4F8</accession>
<keyword evidence="3 4" id="KW-0408">Iron</keyword>
<dbReference type="AlphaFoldDB" id="A0A517Y4F8"/>
<feature type="signal peptide" evidence="5">
    <location>
        <begin position="1"/>
        <end position="21"/>
    </location>
</feature>
<dbReference type="Pfam" id="PF07624">
    <property type="entry name" value="PSD2"/>
    <property type="match status" value="1"/>
</dbReference>
<dbReference type="GO" id="GO:0020037">
    <property type="term" value="F:heme binding"/>
    <property type="evidence" value="ECO:0007669"/>
    <property type="project" value="InterPro"/>
</dbReference>
<reference evidence="7 8" key="1">
    <citation type="submission" date="2019-02" db="EMBL/GenBank/DDBJ databases">
        <title>Deep-cultivation of Planctomycetes and their phenomic and genomic characterization uncovers novel biology.</title>
        <authorList>
            <person name="Wiegand S."/>
            <person name="Jogler M."/>
            <person name="Boedeker C."/>
            <person name="Pinto D."/>
            <person name="Vollmers J."/>
            <person name="Rivas-Marin E."/>
            <person name="Kohn T."/>
            <person name="Peeters S.H."/>
            <person name="Heuer A."/>
            <person name="Rast P."/>
            <person name="Oberbeckmann S."/>
            <person name="Bunk B."/>
            <person name="Jeske O."/>
            <person name="Meyerdierks A."/>
            <person name="Storesund J.E."/>
            <person name="Kallscheuer N."/>
            <person name="Luecker S."/>
            <person name="Lage O.M."/>
            <person name="Pohl T."/>
            <person name="Merkel B.J."/>
            <person name="Hornburger P."/>
            <person name="Mueller R.-W."/>
            <person name="Bruemmer F."/>
            <person name="Labrenz M."/>
            <person name="Spormann A.M."/>
            <person name="Op den Camp H."/>
            <person name="Overmann J."/>
            <person name="Amann R."/>
            <person name="Jetten M.S.M."/>
            <person name="Mascher T."/>
            <person name="Medema M.H."/>
            <person name="Devos D.P."/>
            <person name="Kaster A.-K."/>
            <person name="Ovreas L."/>
            <person name="Rohde M."/>
            <person name="Galperin M.Y."/>
            <person name="Jogler C."/>
        </authorList>
    </citation>
    <scope>NUCLEOTIDE SEQUENCE [LARGE SCALE GENOMIC DNA]</scope>
    <source>
        <strain evidence="7 8">ETA_A8</strain>
    </source>
</reference>
<protein>
    <recommendedName>
        <fullName evidence="6">Cytochrome c domain-containing protein</fullName>
    </recommendedName>
</protein>
<feature type="domain" description="Cytochrome c" evidence="6">
    <location>
        <begin position="21"/>
        <end position="109"/>
    </location>
</feature>
<dbReference type="RefSeq" id="WP_145083344.1">
    <property type="nucleotide sequence ID" value="NZ_CP036274.1"/>
</dbReference>
<evidence type="ECO:0000259" key="6">
    <source>
        <dbReference type="PROSITE" id="PS51007"/>
    </source>
</evidence>
<keyword evidence="8" id="KW-1185">Reference proteome</keyword>
<dbReference type="GO" id="GO:0046872">
    <property type="term" value="F:metal ion binding"/>
    <property type="evidence" value="ECO:0007669"/>
    <property type="project" value="UniProtKB-KW"/>
</dbReference>
<gene>
    <name evidence="7" type="ORF">ETAA8_01210</name>
</gene>
<keyword evidence="5" id="KW-0732">Signal</keyword>
<evidence type="ECO:0000256" key="5">
    <source>
        <dbReference type="SAM" id="SignalP"/>
    </source>
</evidence>
<feature type="chain" id="PRO_5022244951" description="Cytochrome c domain-containing protein" evidence="5">
    <location>
        <begin position="22"/>
        <end position="858"/>
    </location>
</feature>
<dbReference type="Pfam" id="PF07627">
    <property type="entry name" value="PSCyt3"/>
    <property type="match status" value="1"/>
</dbReference>